<feature type="domain" description="RRM" evidence="7">
    <location>
        <begin position="381"/>
        <end position="462"/>
    </location>
</feature>
<evidence type="ECO:0000313" key="8">
    <source>
        <dbReference type="Proteomes" id="UP000694845"/>
    </source>
</evidence>
<evidence type="ECO:0000256" key="4">
    <source>
        <dbReference type="ARBA" id="ARBA00023242"/>
    </source>
</evidence>
<dbReference type="CDD" id="cd12416">
    <property type="entry name" value="RRM4_RBM28_like"/>
    <property type="match status" value="1"/>
</dbReference>
<dbReference type="AlphaFoldDB" id="A0A8B8A2P9"/>
<dbReference type="CDD" id="cd12413">
    <property type="entry name" value="RRM1_RBM28_like"/>
    <property type="match status" value="1"/>
</dbReference>
<organism evidence="8 9">
    <name type="scientific">Acanthaster planci</name>
    <name type="common">Crown-of-thorns starfish</name>
    <dbReference type="NCBI Taxonomy" id="133434"/>
    <lineage>
        <taxon>Eukaryota</taxon>
        <taxon>Metazoa</taxon>
        <taxon>Echinodermata</taxon>
        <taxon>Eleutherozoa</taxon>
        <taxon>Asterozoa</taxon>
        <taxon>Asteroidea</taxon>
        <taxon>Valvatacea</taxon>
        <taxon>Valvatida</taxon>
        <taxon>Acanthasteridae</taxon>
        <taxon>Acanthaster</taxon>
    </lineage>
</organism>
<name>A0A8B8A2P9_ACAPL</name>
<dbReference type="RefSeq" id="XP_022111993.1">
    <property type="nucleotide sequence ID" value="XM_022256301.1"/>
</dbReference>
<accession>A0A8B8A2P9</accession>
<feature type="compositionally biased region" description="Basic and acidic residues" evidence="6">
    <location>
        <begin position="135"/>
        <end position="159"/>
    </location>
</feature>
<gene>
    <name evidence="9" type="primary">LOC110991119</name>
</gene>
<dbReference type="Pfam" id="PF00076">
    <property type="entry name" value="RRM_1"/>
    <property type="match status" value="4"/>
</dbReference>
<dbReference type="OMA" id="FTHRHAL"/>
<dbReference type="InterPro" id="IPR051945">
    <property type="entry name" value="RRM_MRD1_RNA_proc_ribogen"/>
</dbReference>
<protein>
    <submittedName>
        <fullName evidence="9">RNA-binding protein 28-like</fullName>
    </submittedName>
</protein>
<dbReference type="Proteomes" id="UP000694845">
    <property type="component" value="Unplaced"/>
</dbReference>
<evidence type="ECO:0000256" key="1">
    <source>
        <dbReference type="ARBA" id="ARBA00004123"/>
    </source>
</evidence>
<evidence type="ECO:0000259" key="7">
    <source>
        <dbReference type="PROSITE" id="PS50102"/>
    </source>
</evidence>
<dbReference type="GeneID" id="110991119"/>
<feature type="compositionally biased region" description="Basic and acidic residues" evidence="6">
    <location>
        <begin position="679"/>
        <end position="689"/>
    </location>
</feature>
<dbReference type="CDD" id="cd12414">
    <property type="entry name" value="RRM2_RBM28_like"/>
    <property type="match status" value="1"/>
</dbReference>
<dbReference type="InterPro" id="IPR000504">
    <property type="entry name" value="RRM_dom"/>
</dbReference>
<keyword evidence="4" id="KW-0539">Nucleus</keyword>
<evidence type="ECO:0000256" key="2">
    <source>
        <dbReference type="ARBA" id="ARBA00022737"/>
    </source>
</evidence>
<sequence length="763" mass="86028">MAAPMNSHVESKSTLFVRNLPFTTTKEQLEGVFSEVGPIKKSFVVTEKGVKDRCRGFGYVTFALREDAEKAIKARLMLDNRRLFLSYSRRKEPRNKGRTKRDQTEEEKADEVKTSDDVGKTSVEAGKRAPRGRKVKPDTTAKTVDPIKRRRDADKDWTKREKKQKTGQGDTASKEGRLIIRNLAFSCSEERLGKAFARFGDITEVHIPSDPTDLSKVRGYGFVQFSAVASASKAVEEMNTKKIMGRPIAVDWALSREKYLAATKTNLAGKRKPQETVEVEDGDDEDDDGSDESGMESSSELEETREGGGTDEDADSDSNHDDDDDTDGDDSDGEMEEDSDSEDEGVTSNEDGKRKRPHQNIEQESEATKRKKISDDVGEGRTVFIRNILFETTEEEIHELFSEFGQVMYSKLVVDPTTEHSKGTAFVQFATKESVDRCLEKASNVNQVRVCSNYMDIVLIRPGTSAAQGMTDSDVAKRTKLETIKRLKLKNINIFVSPTRLSIHNLPKAVDDKTLKKALLTAASDKKAKVIESRVMRDMKNPTSESQSKSLGFAFAEFTQHEHALAALRKMNNSTEFFGSKRPIVGFSLENRLALEARQRRREKSLLKARQIQSMQKLTNREERVKKGKQPAQKRATQPGGKPKKGVAPAPPSSKLEQRLQAKSKMTVHVGAKKRWRDRGKELEAQQEKRRAKRRQLLGEAGRKQREPARPTGEGGTQKSRRHRKGKAEDTKFDKLVADYKQKLFRREEAGQVLRKSKWFDEG</sequence>
<dbReference type="SUPFAM" id="SSF54928">
    <property type="entry name" value="RNA-binding domain, RBD"/>
    <property type="match status" value="3"/>
</dbReference>
<dbReference type="SMART" id="SM00360">
    <property type="entry name" value="RRM"/>
    <property type="match status" value="4"/>
</dbReference>
<reference evidence="9" key="1">
    <citation type="submission" date="2025-08" db="UniProtKB">
        <authorList>
            <consortium name="RefSeq"/>
        </authorList>
    </citation>
    <scope>IDENTIFICATION</scope>
</reference>
<evidence type="ECO:0000256" key="6">
    <source>
        <dbReference type="SAM" id="MobiDB-lite"/>
    </source>
</evidence>
<dbReference type="Gene3D" id="3.30.70.330">
    <property type="match status" value="4"/>
</dbReference>
<proteinExistence type="predicted"/>
<feature type="compositionally biased region" description="Acidic residues" evidence="6">
    <location>
        <begin position="277"/>
        <end position="301"/>
    </location>
</feature>
<dbReference type="CTD" id="55131"/>
<dbReference type="GO" id="GO:0005730">
    <property type="term" value="C:nucleolus"/>
    <property type="evidence" value="ECO:0007669"/>
    <property type="project" value="TreeGrafter"/>
</dbReference>
<feature type="domain" description="RRM" evidence="7">
    <location>
        <begin position="176"/>
        <end position="255"/>
    </location>
</feature>
<feature type="region of interest" description="Disordered" evidence="6">
    <location>
        <begin position="605"/>
        <end position="733"/>
    </location>
</feature>
<comment type="subcellular location">
    <subcellularLocation>
        <location evidence="1">Nucleus</location>
    </subcellularLocation>
</comment>
<dbReference type="CDD" id="cd12415">
    <property type="entry name" value="RRM3_RBM28_like"/>
    <property type="match status" value="1"/>
</dbReference>
<feature type="domain" description="RRM" evidence="7">
    <location>
        <begin position="499"/>
        <end position="590"/>
    </location>
</feature>
<dbReference type="FunFam" id="3.30.70.330:FF:000182">
    <property type="entry name" value="RNA-binding motif protein 28"/>
    <property type="match status" value="1"/>
</dbReference>
<dbReference type="InterPro" id="IPR012677">
    <property type="entry name" value="Nucleotide-bd_a/b_plait_sf"/>
</dbReference>
<dbReference type="OrthoDB" id="3945418at2759"/>
<dbReference type="PANTHER" id="PTHR48039:SF5">
    <property type="entry name" value="RNA-BINDING PROTEIN 28"/>
    <property type="match status" value="1"/>
</dbReference>
<dbReference type="PANTHER" id="PTHR48039">
    <property type="entry name" value="RNA-BINDING MOTIF PROTEIN 14B"/>
    <property type="match status" value="1"/>
</dbReference>
<dbReference type="PROSITE" id="PS50102">
    <property type="entry name" value="RRM"/>
    <property type="match status" value="4"/>
</dbReference>
<keyword evidence="3 5" id="KW-0694">RNA-binding</keyword>
<evidence type="ECO:0000313" key="9">
    <source>
        <dbReference type="RefSeq" id="XP_022111993.1"/>
    </source>
</evidence>
<keyword evidence="8" id="KW-1185">Reference proteome</keyword>
<evidence type="ECO:0000256" key="5">
    <source>
        <dbReference type="PROSITE-ProRule" id="PRU00176"/>
    </source>
</evidence>
<dbReference type="GO" id="GO:0003729">
    <property type="term" value="F:mRNA binding"/>
    <property type="evidence" value="ECO:0007669"/>
    <property type="project" value="TreeGrafter"/>
</dbReference>
<feature type="region of interest" description="Disordered" evidence="6">
    <location>
        <begin position="89"/>
        <end position="173"/>
    </location>
</feature>
<feature type="domain" description="RRM" evidence="7">
    <location>
        <begin position="13"/>
        <end position="90"/>
    </location>
</feature>
<feature type="compositionally biased region" description="Basic and acidic residues" evidence="6">
    <location>
        <begin position="110"/>
        <end position="119"/>
    </location>
</feature>
<feature type="region of interest" description="Disordered" evidence="6">
    <location>
        <begin position="268"/>
        <end position="374"/>
    </location>
</feature>
<dbReference type="KEGG" id="aplc:110991119"/>
<keyword evidence="2" id="KW-0677">Repeat</keyword>
<dbReference type="InterPro" id="IPR035979">
    <property type="entry name" value="RBD_domain_sf"/>
</dbReference>
<evidence type="ECO:0000256" key="3">
    <source>
        <dbReference type="ARBA" id="ARBA00022884"/>
    </source>
</evidence>
<feature type="compositionally biased region" description="Acidic residues" evidence="6">
    <location>
        <begin position="309"/>
        <end position="345"/>
    </location>
</feature>